<evidence type="ECO:0000256" key="1">
    <source>
        <dbReference type="ARBA" id="ARBA00022630"/>
    </source>
</evidence>
<dbReference type="GO" id="GO:0004497">
    <property type="term" value="F:monooxygenase activity"/>
    <property type="evidence" value="ECO:0007669"/>
    <property type="project" value="UniProtKB-KW"/>
</dbReference>
<keyword evidence="3 8" id="KW-0560">Oxidoreductase</keyword>
<dbReference type="InterPro" id="IPR051260">
    <property type="entry name" value="Diverse_substr_monoxygenases"/>
</dbReference>
<keyword evidence="1 6" id="KW-0285">Flavoprotein</keyword>
<evidence type="ECO:0000256" key="2">
    <source>
        <dbReference type="ARBA" id="ARBA00022643"/>
    </source>
</evidence>
<name>A0A0E1VW61_BURPE</name>
<feature type="domain" description="Luciferase-like" evidence="7">
    <location>
        <begin position="34"/>
        <end position="382"/>
    </location>
</feature>
<organism evidence="8">
    <name type="scientific">Burkholderia pseudomallei 1710a</name>
    <dbReference type="NCBI Taxonomy" id="320371"/>
    <lineage>
        <taxon>Bacteria</taxon>
        <taxon>Pseudomonadati</taxon>
        <taxon>Pseudomonadota</taxon>
        <taxon>Betaproteobacteria</taxon>
        <taxon>Burkholderiales</taxon>
        <taxon>Burkholderiaceae</taxon>
        <taxon>Burkholderia</taxon>
        <taxon>pseudomallei group</taxon>
    </lineage>
</organism>
<evidence type="ECO:0000256" key="6">
    <source>
        <dbReference type="PIRSR" id="PIRSR000337-1"/>
    </source>
</evidence>
<dbReference type="EMBL" id="CM000833">
    <property type="protein sequence ID" value="EET04369.1"/>
    <property type="molecule type" value="Genomic_DNA"/>
</dbReference>
<feature type="binding site" evidence="6">
    <location>
        <position position="147"/>
    </location>
    <ligand>
        <name>FMN</name>
        <dbReference type="ChEBI" id="CHEBI:58210"/>
    </ligand>
</feature>
<dbReference type="NCBIfam" id="TIGR03860">
    <property type="entry name" value="FMN_nitrolo"/>
    <property type="match status" value="1"/>
</dbReference>
<feature type="binding site" evidence="6">
    <location>
        <position position="218"/>
    </location>
    <ligand>
        <name>FMN</name>
        <dbReference type="ChEBI" id="CHEBI:58210"/>
    </ligand>
</feature>
<evidence type="ECO:0000259" key="7">
    <source>
        <dbReference type="Pfam" id="PF00296"/>
    </source>
</evidence>
<feature type="binding site" evidence="6">
    <location>
        <position position="93"/>
    </location>
    <ligand>
        <name>FMN</name>
        <dbReference type="ChEBI" id="CHEBI:58210"/>
    </ligand>
</feature>
<dbReference type="Proteomes" id="UP000001812">
    <property type="component" value="Chromosome II"/>
</dbReference>
<dbReference type="PIRSF" id="PIRSF000337">
    <property type="entry name" value="NTA_MOA"/>
    <property type="match status" value="1"/>
</dbReference>
<dbReference type="PANTHER" id="PTHR30011:SF16">
    <property type="entry name" value="C2H2 FINGER DOMAIN TRANSCRIPTION FACTOR (EUROFUNG)-RELATED"/>
    <property type="match status" value="1"/>
</dbReference>
<evidence type="ECO:0000256" key="5">
    <source>
        <dbReference type="ARBA" id="ARBA00033748"/>
    </source>
</evidence>
<keyword evidence="2 6" id="KW-0288">FMN</keyword>
<evidence type="ECO:0000256" key="4">
    <source>
        <dbReference type="ARBA" id="ARBA00023033"/>
    </source>
</evidence>
<protein>
    <submittedName>
        <fullName evidence="8">Nitrilotriacetate monooxygenase component A</fullName>
        <ecNumber evidence="8">1.14.13.-</ecNumber>
    </submittedName>
</protein>
<dbReference type="GeneID" id="93063907"/>
<feature type="binding site" evidence="6">
    <location>
        <position position="57"/>
    </location>
    <ligand>
        <name>FMN</name>
        <dbReference type="ChEBI" id="CHEBI:58210"/>
    </ligand>
</feature>
<dbReference type="InterPro" id="IPR016215">
    <property type="entry name" value="NTA_MOA"/>
</dbReference>
<dbReference type="Gene3D" id="3.20.20.30">
    <property type="entry name" value="Luciferase-like domain"/>
    <property type="match status" value="1"/>
</dbReference>
<dbReference type="AlphaFoldDB" id="A0A0E1VW61"/>
<dbReference type="GO" id="GO:0016705">
    <property type="term" value="F:oxidoreductase activity, acting on paired donors, with incorporation or reduction of molecular oxygen"/>
    <property type="evidence" value="ECO:0007669"/>
    <property type="project" value="InterPro"/>
</dbReference>
<gene>
    <name evidence="8" type="primary">ssuD</name>
    <name evidence="8" type="ORF">BURPS1710A_A1589</name>
</gene>
<dbReference type="SUPFAM" id="SSF51679">
    <property type="entry name" value="Bacterial luciferase-like"/>
    <property type="match status" value="1"/>
</dbReference>
<evidence type="ECO:0000256" key="3">
    <source>
        <dbReference type="ARBA" id="ARBA00023002"/>
    </source>
</evidence>
<dbReference type="Pfam" id="PF00296">
    <property type="entry name" value="Bac_luciferase"/>
    <property type="match status" value="1"/>
</dbReference>
<dbReference type="CDD" id="cd01095">
    <property type="entry name" value="Nitrilotriacetate_monoxgenase"/>
    <property type="match status" value="1"/>
</dbReference>
<dbReference type="InterPro" id="IPR036661">
    <property type="entry name" value="Luciferase-like_sf"/>
</dbReference>
<dbReference type="InterPro" id="IPR011251">
    <property type="entry name" value="Luciferase-like_dom"/>
</dbReference>
<dbReference type="EC" id="1.14.13.-" evidence="8"/>
<comment type="similarity">
    <text evidence="5">Belongs to the NtaA/SnaA/DszA monooxygenase family.</text>
</comment>
<accession>A0A0E1VW61</accession>
<reference evidence="8" key="1">
    <citation type="submission" date="2009-05" db="EMBL/GenBank/DDBJ databases">
        <authorList>
            <person name="Harkins D.M."/>
            <person name="DeShazer D."/>
            <person name="Woods D.E."/>
            <person name="Brinkac L.M."/>
            <person name="Brown K.A."/>
            <person name="Hung G.C."/>
            <person name="Tuanyok A."/>
            <person name="Zhang B."/>
            <person name="Nierman W.C."/>
        </authorList>
    </citation>
    <scope>NUCLEOTIDE SEQUENCE [LARGE SCALE GENOMIC DNA]</scope>
    <source>
        <strain evidence="8">1710a</strain>
    </source>
</reference>
<dbReference type="PANTHER" id="PTHR30011">
    <property type="entry name" value="ALKANESULFONATE MONOOXYGENASE-RELATED"/>
    <property type="match status" value="1"/>
</dbReference>
<proteinExistence type="inferred from homology"/>
<evidence type="ECO:0000313" key="8">
    <source>
        <dbReference type="EMBL" id="EET04369.1"/>
    </source>
</evidence>
<dbReference type="RefSeq" id="WP_004528983.1">
    <property type="nucleotide sequence ID" value="NZ_CM000833.1"/>
</dbReference>
<sequence length="431" mass="47299">MHEHRQMHLNCHIVGVGQHPAGWRTLRNTRAIVDPDFYRRVARVAEQGKFDALFFSDSLSLHGHAHGPSQMLDPLVVASALALVTERIGLICTASTTFSDPFSLARRFLSLDQMSGGRAGWNAVTTYNPAAAANFGPVALPSAAERYARADEFIDVTIKLWESWGERALVADAASGVFADPAQVRRIDHHGRHFDIAGPLNVPRSPQGRPLLVQAGASEAGLELAARHADMVFTSQHSLEGAQRFYADLKSRVHAKGRDPDQFGILPGLYPVIGSTMAEARARKDEMDALRDPGGDIEMLARQFGIRPEDLALDAPLPYERIARASRDHVSHGFAAQMIGFARGKNLTVRELIGHNLGMHRIVVGTPESIADDMTQWFEQGAADGFNLNFDVFPDGLQTMVEHVVPLLQKRGLFRSDYSARTLKGHLGVRS</sequence>
<keyword evidence="4 8" id="KW-0503">Monooxygenase</keyword>
<dbReference type="HOGENOM" id="CLU_022256_1_2_4"/>